<name>A0ABY4YCF8_9GAMM</name>
<dbReference type="EMBL" id="CP071528">
    <property type="protein sequence ID" value="USQ15342.1"/>
    <property type="molecule type" value="Genomic_DNA"/>
</dbReference>
<accession>A0ABY4YCF8</accession>
<evidence type="ECO:0000313" key="1">
    <source>
        <dbReference type="EMBL" id="USQ15342.1"/>
    </source>
</evidence>
<protein>
    <submittedName>
        <fullName evidence="1">Uncharacterized protein</fullName>
    </submittedName>
</protein>
<reference evidence="1" key="1">
    <citation type="submission" date="2021-03" db="EMBL/GenBank/DDBJ databases">
        <title>Legionella lytica PCM 2298.</title>
        <authorList>
            <person name="Koper P."/>
        </authorList>
    </citation>
    <scope>NUCLEOTIDE SEQUENCE</scope>
    <source>
        <strain evidence="1">PCM 2298</strain>
        <plasmid evidence="1">pLlyPCM2298_1</plasmid>
    </source>
</reference>
<organism evidence="1 2">
    <name type="scientific">Legionella lytica</name>
    <dbReference type="NCBI Taxonomy" id="96232"/>
    <lineage>
        <taxon>Bacteria</taxon>
        <taxon>Pseudomonadati</taxon>
        <taxon>Pseudomonadota</taxon>
        <taxon>Gammaproteobacteria</taxon>
        <taxon>Legionellales</taxon>
        <taxon>Legionellaceae</taxon>
        <taxon>Legionella</taxon>
    </lineage>
</organism>
<dbReference type="Proteomes" id="UP001057474">
    <property type="component" value="Plasmid pLlyPCM2298_1"/>
</dbReference>
<geneLocation type="plasmid" evidence="1 2">
    <name>pLlyPCM2298_1</name>
</geneLocation>
<evidence type="ECO:0000313" key="2">
    <source>
        <dbReference type="Proteomes" id="UP001057474"/>
    </source>
</evidence>
<gene>
    <name evidence="1" type="ORF">J2N86_15385</name>
</gene>
<dbReference type="RefSeq" id="WP_252582581.1">
    <property type="nucleotide sequence ID" value="NZ_CP071528.1"/>
</dbReference>
<sequence>MSIIDSRLTSINSFGEFDALKQNPEFFEDVVRTILARHNLPLFFEYL</sequence>
<keyword evidence="1" id="KW-0614">Plasmid</keyword>
<proteinExistence type="predicted"/>
<keyword evidence="2" id="KW-1185">Reference proteome</keyword>